<feature type="transmembrane region" description="Helical" evidence="1">
    <location>
        <begin position="48"/>
        <end position="72"/>
    </location>
</feature>
<comment type="caution">
    <text evidence="2">The sequence shown here is derived from an EMBL/GenBank/DDBJ whole genome shotgun (WGS) entry which is preliminary data.</text>
</comment>
<evidence type="ECO:0000313" key="3">
    <source>
        <dbReference type="Proteomes" id="UP000034616"/>
    </source>
</evidence>
<gene>
    <name evidence="2" type="ORF">UU35_C0002G0126</name>
</gene>
<keyword evidence="1" id="KW-1133">Transmembrane helix</keyword>
<keyword evidence="1" id="KW-0812">Transmembrane</keyword>
<proteinExistence type="predicted"/>
<reference evidence="2 3" key="1">
    <citation type="journal article" date="2015" name="Nature">
        <title>rRNA introns, odd ribosomes, and small enigmatic genomes across a large radiation of phyla.</title>
        <authorList>
            <person name="Brown C.T."/>
            <person name="Hug L.A."/>
            <person name="Thomas B.C."/>
            <person name="Sharon I."/>
            <person name="Castelle C.J."/>
            <person name="Singh A."/>
            <person name="Wilkins M.J."/>
            <person name="Williams K.H."/>
            <person name="Banfield J.F."/>
        </authorList>
    </citation>
    <scope>NUCLEOTIDE SEQUENCE [LARGE SCALE GENOMIC DNA]</scope>
</reference>
<feature type="transmembrane region" description="Helical" evidence="1">
    <location>
        <begin position="123"/>
        <end position="141"/>
    </location>
</feature>
<evidence type="ECO:0000256" key="1">
    <source>
        <dbReference type="SAM" id="Phobius"/>
    </source>
</evidence>
<accession>A0A0G0WT72</accession>
<keyword evidence="1" id="KW-0472">Membrane</keyword>
<evidence type="ECO:0000313" key="2">
    <source>
        <dbReference type="EMBL" id="KKR87625.1"/>
    </source>
</evidence>
<sequence>MYFFEQIKKILKQDSVLFHLITGLFFLTRSEVWLVERAARVLEGNTDTLIGITIILVVILEIIAAFFLGHFFRSVFLPKEHYRMITFFSVLCLLHFVVLFFLGTVALTAFFGSADGSDWKMGLLMFFMFCREGLLIAFLYAPGQSQQQIHPSYKHEWIGTIGIQITSAFLFTWGFVVYSPTNIPYTNIVECIALTIVVFSFISFFLLEQIRFLYQKMGPCFHRKGIICFLDFSFIRSCFCYDSSLFLK</sequence>
<dbReference type="AlphaFoldDB" id="A0A0G0WT72"/>
<feature type="transmembrane region" description="Helical" evidence="1">
    <location>
        <begin position="185"/>
        <end position="207"/>
    </location>
</feature>
<organism evidence="2 3">
    <name type="scientific">Candidatus Uhrbacteria bacterium GW2011_GWC2_41_11</name>
    <dbReference type="NCBI Taxonomy" id="1618985"/>
    <lineage>
        <taxon>Bacteria</taxon>
        <taxon>Candidatus Uhriibacteriota</taxon>
    </lineage>
</organism>
<dbReference type="EMBL" id="LCAH01000002">
    <property type="protein sequence ID" value="KKR87625.1"/>
    <property type="molecule type" value="Genomic_DNA"/>
</dbReference>
<feature type="transmembrane region" description="Helical" evidence="1">
    <location>
        <begin position="16"/>
        <end position="36"/>
    </location>
</feature>
<name>A0A0G0WT72_9BACT</name>
<protein>
    <submittedName>
        <fullName evidence="2">Uncharacterized protein</fullName>
    </submittedName>
</protein>
<dbReference type="Proteomes" id="UP000034616">
    <property type="component" value="Unassembled WGS sequence"/>
</dbReference>
<feature type="transmembrane region" description="Helical" evidence="1">
    <location>
        <begin position="84"/>
        <end position="111"/>
    </location>
</feature>
<feature type="transmembrane region" description="Helical" evidence="1">
    <location>
        <begin position="161"/>
        <end position="179"/>
    </location>
</feature>